<dbReference type="EMBL" id="CP008849">
    <property type="protein sequence ID" value="AIG00395.1"/>
    <property type="molecule type" value="Genomic_DNA"/>
</dbReference>
<keyword evidence="1" id="KW-0812">Transmembrane</keyword>
<evidence type="ECO:0000313" key="3">
    <source>
        <dbReference type="EMBL" id="AIG00395.1"/>
    </source>
</evidence>
<feature type="domain" description="CAAX prenyl protease 2/Lysostaphin resistance protein A-like" evidence="2">
    <location>
        <begin position="125"/>
        <end position="213"/>
    </location>
</feature>
<proteinExistence type="predicted"/>
<organism evidence="3 4">
    <name type="scientific">Alteromonas australica</name>
    <dbReference type="NCBI Taxonomy" id="589873"/>
    <lineage>
        <taxon>Bacteria</taxon>
        <taxon>Pseudomonadati</taxon>
        <taxon>Pseudomonadota</taxon>
        <taxon>Gammaproteobacteria</taxon>
        <taxon>Alteromonadales</taxon>
        <taxon>Alteromonadaceae</taxon>
        <taxon>Alteromonas/Salinimonas group</taxon>
        <taxon>Alteromonas</taxon>
    </lineage>
</organism>
<feature type="transmembrane region" description="Helical" evidence="1">
    <location>
        <begin position="6"/>
        <end position="22"/>
    </location>
</feature>
<dbReference type="Proteomes" id="UP000056090">
    <property type="component" value="Chromosome"/>
</dbReference>
<dbReference type="Pfam" id="PF02517">
    <property type="entry name" value="Rce1-like"/>
    <property type="match status" value="1"/>
</dbReference>
<evidence type="ECO:0000259" key="2">
    <source>
        <dbReference type="Pfam" id="PF02517"/>
    </source>
</evidence>
<evidence type="ECO:0000256" key="1">
    <source>
        <dbReference type="SAM" id="Phobius"/>
    </source>
</evidence>
<feature type="transmembrane region" description="Helical" evidence="1">
    <location>
        <begin position="154"/>
        <end position="174"/>
    </location>
</feature>
<evidence type="ECO:0000313" key="4">
    <source>
        <dbReference type="Proteomes" id="UP000056090"/>
    </source>
</evidence>
<dbReference type="eggNOG" id="COG1266">
    <property type="taxonomic scope" value="Bacteria"/>
</dbReference>
<keyword evidence="1" id="KW-1133">Transmembrane helix</keyword>
<feature type="transmembrane region" description="Helical" evidence="1">
    <location>
        <begin position="34"/>
        <end position="53"/>
    </location>
</feature>
<name>A0A075P0I0_9ALTE</name>
<dbReference type="GO" id="GO:0004175">
    <property type="term" value="F:endopeptidase activity"/>
    <property type="evidence" value="ECO:0007669"/>
    <property type="project" value="UniProtKB-ARBA"/>
</dbReference>
<dbReference type="KEGG" id="aal:EP13_17855"/>
<dbReference type="RefSeq" id="WP_044058393.1">
    <property type="nucleotide sequence ID" value="NZ_CBCSKJ010000004.1"/>
</dbReference>
<protein>
    <recommendedName>
        <fullName evidence="2">CAAX prenyl protease 2/Lysostaphin resistance protein A-like domain-containing protein</fullName>
    </recommendedName>
</protein>
<dbReference type="AlphaFoldDB" id="A0A075P0I0"/>
<gene>
    <name evidence="3" type="ORF">EP13_17855</name>
</gene>
<keyword evidence="1" id="KW-0472">Membrane</keyword>
<reference evidence="3 4" key="1">
    <citation type="submission" date="2014-06" db="EMBL/GenBank/DDBJ databases">
        <title>Genomes of Alteromonas australica, a world apart.</title>
        <authorList>
            <person name="Gonzaga A."/>
            <person name="Lopez-Perez M."/>
            <person name="Rodriguez-Valera F."/>
        </authorList>
    </citation>
    <scope>NUCLEOTIDE SEQUENCE [LARGE SCALE GENOMIC DNA]</scope>
    <source>
        <strain evidence="3 4">H 17</strain>
    </source>
</reference>
<keyword evidence="4" id="KW-1185">Reference proteome</keyword>
<dbReference type="GeneID" id="78256744"/>
<dbReference type="InterPro" id="IPR003675">
    <property type="entry name" value="Rce1/LyrA-like_dom"/>
</dbReference>
<feature type="transmembrane region" description="Helical" evidence="1">
    <location>
        <begin position="73"/>
        <end position="91"/>
    </location>
</feature>
<feature type="transmembrane region" description="Helical" evidence="1">
    <location>
        <begin position="125"/>
        <end position="148"/>
    </location>
</feature>
<dbReference type="GO" id="GO:0080120">
    <property type="term" value="P:CAAX-box protein maturation"/>
    <property type="evidence" value="ECO:0007669"/>
    <property type="project" value="UniProtKB-ARBA"/>
</dbReference>
<sequence>MHTLELALLFLIVLFPIADLFLEKHKFNSKSAEYVKSAAMLWAVTGFLLYCFFEGSLSVASPQVLPTVSWKGWSAIALFVVFIAYLVFVIISMRKNPEVRKQVLDAFNKGGDSLNDILPSSWKEYMLFTALVSVSAGLCEELIFRWYVFNFIDVHSHWAVALVVSSLLFGIWHLYLGWQHVIKSAVVGALLCGLYIYTESILIVIVAHILMDIYSGTVAIFARQKHT</sequence>
<accession>A0A075P0I0</accession>